<feature type="compositionally biased region" description="Basic and acidic residues" evidence="1">
    <location>
        <begin position="1"/>
        <end position="12"/>
    </location>
</feature>
<feature type="region of interest" description="Disordered" evidence="1">
    <location>
        <begin position="1"/>
        <end position="31"/>
    </location>
</feature>
<dbReference type="EMBL" id="NQVN01000006">
    <property type="protein sequence ID" value="PIO99217.1"/>
    <property type="molecule type" value="Genomic_DNA"/>
</dbReference>
<evidence type="ECO:0000256" key="1">
    <source>
        <dbReference type="SAM" id="MobiDB-lite"/>
    </source>
</evidence>
<dbReference type="AlphaFoldDB" id="A0A2G9WWX1"/>
<protein>
    <recommendedName>
        <fullName evidence="4">DUF4258 domain-containing protein</fullName>
    </recommendedName>
</protein>
<keyword evidence="3" id="KW-1185">Reference proteome</keyword>
<name>A0A2G9WWX1_9HYPH</name>
<dbReference type="OrthoDB" id="8000953at2"/>
<sequence>MTEREISPDWVERTLAAPEADEPDQADPGLRRAFRSIPERDGRILRVVYSSQTEEIRIITAFFDRGRRR</sequence>
<evidence type="ECO:0000313" key="2">
    <source>
        <dbReference type="EMBL" id="PIO99217.1"/>
    </source>
</evidence>
<evidence type="ECO:0000313" key="3">
    <source>
        <dbReference type="Proteomes" id="UP000231070"/>
    </source>
</evidence>
<evidence type="ECO:0008006" key="4">
    <source>
        <dbReference type="Google" id="ProtNLM"/>
    </source>
</evidence>
<gene>
    <name evidence="2" type="ORF">CJ014_11390</name>
</gene>
<proteinExistence type="predicted"/>
<dbReference type="Proteomes" id="UP000231070">
    <property type="component" value="Unassembled WGS sequence"/>
</dbReference>
<reference evidence="2 3" key="1">
    <citation type="submission" date="2017-08" db="EMBL/GenBank/DDBJ databases">
        <title>Pleomorphomonas carboxidotrophicus sp. nov., a new mesophilic hydrogenogenic carboxidotroph.</title>
        <authorList>
            <person name="Esquivel-Elizondo S."/>
            <person name="Krajmalnik-Brown R."/>
            <person name="Maldonado J."/>
        </authorList>
    </citation>
    <scope>NUCLEOTIDE SEQUENCE [LARGE SCALE GENOMIC DNA]</scope>
    <source>
        <strain evidence="2 3">SVCO-16</strain>
    </source>
</reference>
<organism evidence="2 3">
    <name type="scientific">Pleomorphomonas carboxyditropha</name>
    <dbReference type="NCBI Taxonomy" id="2023338"/>
    <lineage>
        <taxon>Bacteria</taxon>
        <taxon>Pseudomonadati</taxon>
        <taxon>Pseudomonadota</taxon>
        <taxon>Alphaproteobacteria</taxon>
        <taxon>Hyphomicrobiales</taxon>
        <taxon>Pleomorphomonadaceae</taxon>
        <taxon>Pleomorphomonas</taxon>
    </lineage>
</organism>
<accession>A0A2G9WWX1</accession>
<comment type="caution">
    <text evidence="2">The sequence shown here is derived from an EMBL/GenBank/DDBJ whole genome shotgun (WGS) entry which is preliminary data.</text>
</comment>
<dbReference type="InterPro" id="IPR025354">
    <property type="entry name" value="DUF4258"/>
</dbReference>
<dbReference type="Pfam" id="PF14076">
    <property type="entry name" value="DUF4258"/>
    <property type="match status" value="1"/>
</dbReference>